<evidence type="ECO:0000259" key="3">
    <source>
        <dbReference type="PROSITE" id="PS50943"/>
    </source>
</evidence>
<dbReference type="OrthoDB" id="833147at2"/>
<comment type="similarity">
    <text evidence="1">Belongs to the short-chain fatty acyl-CoA assimilation regulator (ScfR) family.</text>
</comment>
<name>A0A2G0CDQ2_9BACT</name>
<comment type="caution">
    <text evidence="4">The sequence shown here is derived from an EMBL/GenBank/DDBJ whole genome shotgun (WGS) entry which is preliminary data.</text>
</comment>
<dbReference type="Pfam" id="PF06114">
    <property type="entry name" value="Peptidase_M78"/>
    <property type="match status" value="1"/>
</dbReference>
<dbReference type="GO" id="GO:0003677">
    <property type="term" value="F:DNA binding"/>
    <property type="evidence" value="ECO:0007669"/>
    <property type="project" value="UniProtKB-KW"/>
</dbReference>
<keyword evidence="2 4" id="KW-0238">DNA-binding</keyword>
<dbReference type="SUPFAM" id="SSF47413">
    <property type="entry name" value="lambda repressor-like DNA-binding domains"/>
    <property type="match status" value="1"/>
</dbReference>
<organism evidence="4 5">
    <name type="scientific">Neolewinella marina</name>
    <dbReference type="NCBI Taxonomy" id="438751"/>
    <lineage>
        <taxon>Bacteria</taxon>
        <taxon>Pseudomonadati</taxon>
        <taxon>Bacteroidota</taxon>
        <taxon>Saprospiria</taxon>
        <taxon>Saprospirales</taxon>
        <taxon>Lewinellaceae</taxon>
        <taxon>Neolewinella</taxon>
    </lineage>
</organism>
<dbReference type="CDD" id="cd00093">
    <property type="entry name" value="HTH_XRE"/>
    <property type="match status" value="1"/>
</dbReference>
<dbReference type="PANTHER" id="PTHR46797:SF1">
    <property type="entry name" value="METHYLPHOSPHONATE SYNTHASE"/>
    <property type="match status" value="1"/>
</dbReference>
<dbReference type="PROSITE" id="PS50943">
    <property type="entry name" value="HTH_CROC1"/>
    <property type="match status" value="1"/>
</dbReference>
<dbReference type="InterPro" id="IPR001387">
    <property type="entry name" value="Cro/C1-type_HTH"/>
</dbReference>
<dbReference type="GO" id="GO:0003700">
    <property type="term" value="F:DNA-binding transcription factor activity"/>
    <property type="evidence" value="ECO:0007669"/>
    <property type="project" value="TreeGrafter"/>
</dbReference>
<dbReference type="SMART" id="SM00530">
    <property type="entry name" value="HTH_XRE"/>
    <property type="match status" value="1"/>
</dbReference>
<evidence type="ECO:0000313" key="5">
    <source>
        <dbReference type="Proteomes" id="UP000226437"/>
    </source>
</evidence>
<accession>A0A2G0CDQ2</accession>
<evidence type="ECO:0000256" key="2">
    <source>
        <dbReference type="ARBA" id="ARBA00023125"/>
    </source>
</evidence>
<protein>
    <submittedName>
        <fullName evidence="4">DNA-binding protein</fullName>
    </submittedName>
</protein>
<feature type="domain" description="HTH cro/C1-type" evidence="3">
    <location>
        <begin position="16"/>
        <end position="70"/>
    </location>
</feature>
<gene>
    <name evidence="4" type="ORF">CGL56_12730</name>
</gene>
<dbReference type="InterPro" id="IPR050807">
    <property type="entry name" value="TransReg_Diox_bact_type"/>
</dbReference>
<dbReference type="RefSeq" id="WP_099106948.1">
    <property type="nucleotide sequence ID" value="NZ_JAATJF010000002.1"/>
</dbReference>
<sequence length="490" mass="55655">MNAKTANERIIFGLKVKQLRLQQGFSFDQLSKEAGISLSYLNEIEKGKKFPKRDKVEQLAAALGTTAAELTNGELGRELAPVSQLLQSNFLNELPLELFGIELSKVAEIIAAAPLQVGAFISTLLEISRSYALREENFYFAALRSYLELNANYFPELERAVDAFAEQFNLPTIRPLPPRVLAELLEDRYGYEIVPHGLDDQPALAGLRSVYLPESGRLLLNGKLSPVQRSFQFGKEIAFNYLKLKERANTSSILRGRVFSEVLNHSKATYFSVALHLPLRPFTEALRGFFQRPRWEPAAFLELMQRFNATPEMFYHRLTNVIPQFLGLPELFFLRFAHDAGTDDFVIDKELHLSRRHHPHESGLLEHYCRRWISINLLQRMAAEPGGNLRIEAQRSRYYGTDDEYLCLTLARTDHPRPGKNVSVTLGLLINDRVREEIAFVDDPAIPRVVVNTTCEHCPIEDCSVRAAPPKVVTAREQYRAMKEALGQLS</sequence>
<dbReference type="InterPro" id="IPR010359">
    <property type="entry name" value="IrrE_HExxH"/>
</dbReference>
<dbReference type="PANTHER" id="PTHR46797">
    <property type="entry name" value="HTH-TYPE TRANSCRIPTIONAL REGULATOR"/>
    <property type="match status" value="1"/>
</dbReference>
<evidence type="ECO:0000256" key="1">
    <source>
        <dbReference type="ARBA" id="ARBA00007227"/>
    </source>
</evidence>
<dbReference type="EMBL" id="PDLO01000005">
    <property type="protein sequence ID" value="PHK98050.1"/>
    <property type="molecule type" value="Genomic_DNA"/>
</dbReference>
<dbReference type="InterPro" id="IPR010982">
    <property type="entry name" value="Lambda_DNA-bd_dom_sf"/>
</dbReference>
<evidence type="ECO:0000313" key="4">
    <source>
        <dbReference type="EMBL" id="PHK98050.1"/>
    </source>
</evidence>
<dbReference type="Gene3D" id="1.10.260.40">
    <property type="entry name" value="lambda repressor-like DNA-binding domains"/>
    <property type="match status" value="1"/>
</dbReference>
<reference evidence="4 5" key="1">
    <citation type="submission" date="2017-10" db="EMBL/GenBank/DDBJ databases">
        <title>The draft genome sequence of Lewinella marina KCTC 32374.</title>
        <authorList>
            <person name="Wang K."/>
        </authorList>
    </citation>
    <scope>NUCLEOTIDE SEQUENCE [LARGE SCALE GENOMIC DNA]</scope>
    <source>
        <strain evidence="4 5">MKG-38</strain>
    </source>
</reference>
<proteinExistence type="inferred from homology"/>
<dbReference type="AlphaFoldDB" id="A0A2G0CDQ2"/>
<dbReference type="Proteomes" id="UP000226437">
    <property type="component" value="Unassembled WGS sequence"/>
</dbReference>
<dbReference type="Pfam" id="PF13560">
    <property type="entry name" value="HTH_31"/>
    <property type="match status" value="1"/>
</dbReference>
<keyword evidence="5" id="KW-1185">Reference proteome</keyword>
<dbReference type="GO" id="GO:0005829">
    <property type="term" value="C:cytosol"/>
    <property type="evidence" value="ECO:0007669"/>
    <property type="project" value="TreeGrafter"/>
</dbReference>